<sequence>MATYLRRGPIRAVVLEGNIAQYARSFKLRSQLPHRAVMLKRPRCGRITGLRGRDHNSEILVCLTVSAIECGRSTYAHVVCTSDPWPRVAGGRKGQLVIPHDRPVL</sequence>
<dbReference type="Proteomes" id="UP000299102">
    <property type="component" value="Unassembled WGS sequence"/>
</dbReference>
<name>A0A4C1T556_EUMVA</name>
<keyword evidence="2" id="KW-1185">Reference proteome</keyword>
<reference evidence="1 2" key="1">
    <citation type="journal article" date="2019" name="Commun. Biol.">
        <title>The bagworm genome reveals a unique fibroin gene that provides high tensile strength.</title>
        <authorList>
            <person name="Kono N."/>
            <person name="Nakamura H."/>
            <person name="Ohtoshi R."/>
            <person name="Tomita M."/>
            <person name="Numata K."/>
            <person name="Arakawa K."/>
        </authorList>
    </citation>
    <scope>NUCLEOTIDE SEQUENCE [LARGE SCALE GENOMIC DNA]</scope>
</reference>
<evidence type="ECO:0000313" key="2">
    <source>
        <dbReference type="Proteomes" id="UP000299102"/>
    </source>
</evidence>
<dbReference type="AlphaFoldDB" id="A0A4C1T556"/>
<proteinExistence type="predicted"/>
<dbReference type="EMBL" id="BGZK01000036">
    <property type="protein sequence ID" value="GBP09639.1"/>
    <property type="molecule type" value="Genomic_DNA"/>
</dbReference>
<comment type="caution">
    <text evidence="1">The sequence shown here is derived from an EMBL/GenBank/DDBJ whole genome shotgun (WGS) entry which is preliminary data.</text>
</comment>
<gene>
    <name evidence="1" type="ORF">EVAR_76617_1</name>
</gene>
<protein>
    <submittedName>
        <fullName evidence="1">Uncharacterized protein</fullName>
    </submittedName>
</protein>
<evidence type="ECO:0000313" key="1">
    <source>
        <dbReference type="EMBL" id="GBP09639.1"/>
    </source>
</evidence>
<accession>A0A4C1T556</accession>
<organism evidence="1 2">
    <name type="scientific">Eumeta variegata</name>
    <name type="common">Bagworm moth</name>
    <name type="synonym">Eumeta japonica</name>
    <dbReference type="NCBI Taxonomy" id="151549"/>
    <lineage>
        <taxon>Eukaryota</taxon>
        <taxon>Metazoa</taxon>
        <taxon>Ecdysozoa</taxon>
        <taxon>Arthropoda</taxon>
        <taxon>Hexapoda</taxon>
        <taxon>Insecta</taxon>
        <taxon>Pterygota</taxon>
        <taxon>Neoptera</taxon>
        <taxon>Endopterygota</taxon>
        <taxon>Lepidoptera</taxon>
        <taxon>Glossata</taxon>
        <taxon>Ditrysia</taxon>
        <taxon>Tineoidea</taxon>
        <taxon>Psychidae</taxon>
        <taxon>Oiketicinae</taxon>
        <taxon>Eumeta</taxon>
    </lineage>
</organism>